<evidence type="ECO:0000313" key="5">
    <source>
        <dbReference type="Proteomes" id="UP001157418"/>
    </source>
</evidence>
<dbReference type="GO" id="GO:0005886">
    <property type="term" value="C:plasma membrane"/>
    <property type="evidence" value="ECO:0007669"/>
    <property type="project" value="TreeGrafter"/>
</dbReference>
<dbReference type="AlphaFoldDB" id="A0AAU9PJN3"/>
<evidence type="ECO:0000313" key="4">
    <source>
        <dbReference type="EMBL" id="CAH1450415.1"/>
    </source>
</evidence>
<evidence type="ECO:0000256" key="2">
    <source>
        <dbReference type="ARBA" id="ARBA00023136"/>
    </source>
</evidence>
<reference evidence="4 5" key="1">
    <citation type="submission" date="2022-01" db="EMBL/GenBank/DDBJ databases">
        <authorList>
            <person name="Xiong W."/>
            <person name="Schranz E."/>
        </authorList>
    </citation>
    <scope>NUCLEOTIDE SEQUENCE [LARGE SCALE GENOMIC DNA]</scope>
</reference>
<dbReference type="InterPro" id="IPR044839">
    <property type="entry name" value="NDR1-like"/>
</dbReference>
<evidence type="ECO:0000256" key="1">
    <source>
        <dbReference type="ARBA" id="ARBA00004370"/>
    </source>
</evidence>
<comment type="subcellular location">
    <subcellularLocation>
        <location evidence="1">Membrane</location>
    </subcellularLocation>
</comment>
<dbReference type="Proteomes" id="UP001157418">
    <property type="component" value="Unassembled WGS sequence"/>
</dbReference>
<keyword evidence="3" id="KW-1133">Transmembrane helix</keyword>
<comment type="caution">
    <text evidence="4">The sequence shown here is derived from an EMBL/GenBank/DDBJ whole genome shotgun (WGS) entry which is preliminary data.</text>
</comment>
<keyword evidence="5" id="KW-1185">Reference proteome</keyword>
<feature type="transmembrane region" description="Helical" evidence="3">
    <location>
        <begin position="21"/>
        <end position="47"/>
    </location>
</feature>
<evidence type="ECO:0008006" key="6">
    <source>
        <dbReference type="Google" id="ProtNLM"/>
    </source>
</evidence>
<feature type="transmembrane region" description="Helical" evidence="3">
    <location>
        <begin position="141"/>
        <end position="160"/>
    </location>
</feature>
<dbReference type="PANTHER" id="PTHR31234">
    <property type="entry name" value="LATE EMBRYOGENESIS ABUNDANT (LEA) HYDROXYPROLINE-RICH GLYCOPROTEIN FAMILY"/>
    <property type="match status" value="1"/>
</dbReference>
<protein>
    <recommendedName>
        <fullName evidence="6">Late embryogenesis abundant protein LEA-2 subgroup domain-containing protein</fullName>
    </recommendedName>
</protein>
<keyword evidence="2 3" id="KW-0472">Membrane</keyword>
<name>A0AAU9PJN3_9ASTR</name>
<accession>A0AAU9PJN3</accession>
<sequence length="167" mass="18777">MTSRYYPNSFSSSSSASIKGCCCCFVLFFLFLILISLDIILITILAVKPKSPNSISNKPPLNIFRIKYDDSTFNIIYHGVPLRRYIIVGFYQAAYSIKNIQTTMLVDRVNLLQEAATELVTDASTDDRVKLQIMGDVNAKIRVIGITLLSMQVSIFTFYLPSRIGNL</sequence>
<proteinExistence type="predicted"/>
<gene>
    <name evidence="4" type="ORF">LVIROSA_LOCUS35841</name>
</gene>
<evidence type="ECO:0000256" key="3">
    <source>
        <dbReference type="SAM" id="Phobius"/>
    </source>
</evidence>
<organism evidence="4 5">
    <name type="scientific">Lactuca virosa</name>
    <dbReference type="NCBI Taxonomy" id="75947"/>
    <lineage>
        <taxon>Eukaryota</taxon>
        <taxon>Viridiplantae</taxon>
        <taxon>Streptophyta</taxon>
        <taxon>Embryophyta</taxon>
        <taxon>Tracheophyta</taxon>
        <taxon>Spermatophyta</taxon>
        <taxon>Magnoliopsida</taxon>
        <taxon>eudicotyledons</taxon>
        <taxon>Gunneridae</taxon>
        <taxon>Pentapetalae</taxon>
        <taxon>asterids</taxon>
        <taxon>campanulids</taxon>
        <taxon>Asterales</taxon>
        <taxon>Asteraceae</taxon>
        <taxon>Cichorioideae</taxon>
        <taxon>Cichorieae</taxon>
        <taxon>Lactucinae</taxon>
        <taxon>Lactuca</taxon>
    </lineage>
</organism>
<dbReference type="PANTHER" id="PTHR31234:SF52">
    <property type="entry name" value="LATE EMBRYOGENESIS ABUNDANT PROTEIN, LEA_2 SUBGROUP"/>
    <property type="match status" value="1"/>
</dbReference>
<dbReference type="EMBL" id="CAKMRJ010005634">
    <property type="protein sequence ID" value="CAH1450415.1"/>
    <property type="molecule type" value="Genomic_DNA"/>
</dbReference>
<keyword evidence="3" id="KW-0812">Transmembrane</keyword>
<dbReference type="GO" id="GO:0098542">
    <property type="term" value="P:defense response to other organism"/>
    <property type="evidence" value="ECO:0007669"/>
    <property type="project" value="InterPro"/>
</dbReference>